<evidence type="ECO:0000313" key="2">
    <source>
        <dbReference type="EMBL" id="SEP76932.1"/>
    </source>
</evidence>
<gene>
    <name evidence="2" type="ORF">SAMN05421510_10049</name>
</gene>
<feature type="region of interest" description="Disordered" evidence="1">
    <location>
        <begin position="117"/>
        <end position="148"/>
    </location>
</feature>
<dbReference type="OrthoDB" id="8562526at2"/>
<proteinExistence type="predicted"/>
<evidence type="ECO:0000313" key="3">
    <source>
        <dbReference type="Proteomes" id="UP000181998"/>
    </source>
</evidence>
<protein>
    <submittedName>
        <fullName evidence="2">Uncharacterized protein</fullName>
    </submittedName>
</protein>
<sequence length="148" mass="17612">MGTNANKRYGDELSPQTTSFSSKHPDFANDVPDSFRNAPAHRREFDYARDPYIAKQLDAMELTEAQRRGESERGGGSEMVKRDKPHPELRPEHEQAPIRETFNRAWLREQREARLNELERQRSERKSPEHSIYRDWEEQRQQRHGPER</sequence>
<evidence type="ECO:0000256" key="1">
    <source>
        <dbReference type="SAM" id="MobiDB-lite"/>
    </source>
</evidence>
<dbReference type="EMBL" id="FOFX01000004">
    <property type="protein sequence ID" value="SEP76932.1"/>
    <property type="molecule type" value="Genomic_DNA"/>
</dbReference>
<organism evidence="2 3">
    <name type="scientific">Nitrosomonas ureae</name>
    <dbReference type="NCBI Taxonomy" id="44577"/>
    <lineage>
        <taxon>Bacteria</taxon>
        <taxon>Pseudomonadati</taxon>
        <taxon>Pseudomonadota</taxon>
        <taxon>Betaproteobacteria</taxon>
        <taxon>Nitrosomonadales</taxon>
        <taxon>Nitrosomonadaceae</taxon>
        <taxon>Nitrosomonas</taxon>
    </lineage>
</organism>
<feature type="region of interest" description="Disordered" evidence="1">
    <location>
        <begin position="1"/>
        <end position="104"/>
    </location>
</feature>
<reference evidence="3" key="1">
    <citation type="submission" date="2016-10" db="EMBL/GenBank/DDBJ databases">
        <authorList>
            <person name="Varghese N."/>
            <person name="Submissions S."/>
        </authorList>
    </citation>
    <scope>NUCLEOTIDE SEQUENCE [LARGE SCALE GENOMIC DNA]</scope>
    <source>
        <strain evidence="3">Nm9</strain>
    </source>
</reference>
<feature type="compositionally biased region" description="Basic and acidic residues" evidence="1">
    <location>
        <begin position="64"/>
        <end position="97"/>
    </location>
</feature>
<dbReference type="AlphaFoldDB" id="A0A1H9AJH6"/>
<accession>A0A1H9AJH6</accession>
<dbReference type="RefSeq" id="WP_074719687.1">
    <property type="nucleotide sequence ID" value="NZ_FOFX01000004.1"/>
</dbReference>
<name>A0A1H9AJH6_9PROT</name>
<dbReference type="Proteomes" id="UP000181998">
    <property type="component" value="Unassembled WGS sequence"/>
</dbReference>